<comment type="caution">
    <text evidence="1">The sequence shown here is derived from an EMBL/GenBank/DDBJ whole genome shotgun (WGS) entry which is preliminary data.</text>
</comment>
<organism evidence="1 2">
    <name type="scientific">Portunus trituberculatus</name>
    <name type="common">Swimming crab</name>
    <name type="synonym">Neptunus trituberculatus</name>
    <dbReference type="NCBI Taxonomy" id="210409"/>
    <lineage>
        <taxon>Eukaryota</taxon>
        <taxon>Metazoa</taxon>
        <taxon>Ecdysozoa</taxon>
        <taxon>Arthropoda</taxon>
        <taxon>Crustacea</taxon>
        <taxon>Multicrustacea</taxon>
        <taxon>Malacostraca</taxon>
        <taxon>Eumalacostraca</taxon>
        <taxon>Eucarida</taxon>
        <taxon>Decapoda</taxon>
        <taxon>Pleocyemata</taxon>
        <taxon>Brachyura</taxon>
        <taxon>Eubrachyura</taxon>
        <taxon>Portunoidea</taxon>
        <taxon>Portunidae</taxon>
        <taxon>Portuninae</taxon>
        <taxon>Portunus</taxon>
    </lineage>
</organism>
<evidence type="ECO:0000313" key="1">
    <source>
        <dbReference type="EMBL" id="MPC38822.1"/>
    </source>
</evidence>
<dbReference type="AlphaFoldDB" id="A0A5B7EX83"/>
<gene>
    <name evidence="1" type="ORF">E2C01_032338</name>
</gene>
<keyword evidence="2" id="KW-1185">Reference proteome</keyword>
<evidence type="ECO:0000313" key="2">
    <source>
        <dbReference type="Proteomes" id="UP000324222"/>
    </source>
</evidence>
<proteinExistence type="predicted"/>
<sequence>MVVMVVMESSVGTLGEDHVLWSGETQGREVTVWVVDRTGGGGPKQLQTGSCNDCNGVFLLLVAPCPAPSLPRSPPAIPSSPRLALPRFMDHVLLWSRSSSREG</sequence>
<protein>
    <submittedName>
        <fullName evidence="1">Uncharacterized protein</fullName>
    </submittedName>
</protein>
<dbReference type="Proteomes" id="UP000324222">
    <property type="component" value="Unassembled WGS sequence"/>
</dbReference>
<accession>A0A5B7EX83</accession>
<name>A0A5B7EX83_PORTR</name>
<reference evidence="1 2" key="1">
    <citation type="submission" date="2019-05" db="EMBL/GenBank/DDBJ databases">
        <title>Another draft genome of Portunus trituberculatus and its Hox gene families provides insights of decapod evolution.</title>
        <authorList>
            <person name="Jeong J.-H."/>
            <person name="Song I."/>
            <person name="Kim S."/>
            <person name="Choi T."/>
            <person name="Kim D."/>
            <person name="Ryu S."/>
            <person name="Kim W."/>
        </authorList>
    </citation>
    <scope>NUCLEOTIDE SEQUENCE [LARGE SCALE GENOMIC DNA]</scope>
    <source>
        <tissue evidence="1">Muscle</tissue>
    </source>
</reference>
<dbReference type="EMBL" id="VSRR010004181">
    <property type="protein sequence ID" value="MPC38822.1"/>
    <property type="molecule type" value="Genomic_DNA"/>
</dbReference>